<keyword evidence="1" id="KW-1133">Transmembrane helix</keyword>
<feature type="non-terminal residue" evidence="2">
    <location>
        <position position="60"/>
    </location>
</feature>
<evidence type="ECO:0000313" key="3">
    <source>
        <dbReference type="Proteomes" id="UP000183629"/>
    </source>
</evidence>
<accession>A0A1I7JKW1</accession>
<keyword evidence="1" id="KW-0812">Transmembrane</keyword>
<dbReference type="EMBL" id="FPBN01000015">
    <property type="protein sequence ID" value="SFU85787.1"/>
    <property type="molecule type" value="Genomic_DNA"/>
</dbReference>
<keyword evidence="1" id="KW-0472">Membrane</keyword>
<keyword evidence="3" id="KW-1185">Reference proteome</keyword>
<dbReference type="AlphaFoldDB" id="A0A1I7JKW1"/>
<reference evidence="3" key="1">
    <citation type="submission" date="2016-10" db="EMBL/GenBank/DDBJ databases">
        <authorList>
            <person name="Varghese N."/>
            <person name="Submissions S."/>
        </authorList>
    </citation>
    <scope>NUCLEOTIDE SEQUENCE [LARGE SCALE GENOMIC DNA]</scope>
    <source>
        <strain evidence="3">LMG 15572</strain>
    </source>
</reference>
<protein>
    <submittedName>
        <fullName evidence="2">Uncharacterized protein</fullName>
    </submittedName>
</protein>
<name>A0A1I7JKW1_9STRE</name>
<sequence>MLTLAAITQTEVTYVKPEPDGLMHILHIIGNFYEDGIDDHLAVFALLVVIVFDILLGFSR</sequence>
<evidence type="ECO:0000313" key="2">
    <source>
        <dbReference type="EMBL" id="SFU85787.1"/>
    </source>
</evidence>
<proteinExistence type="predicted"/>
<gene>
    <name evidence="2" type="ORF">SAMN05660328_1151</name>
</gene>
<organism evidence="2 3">
    <name type="scientific">Streptococcus gallolyticus</name>
    <dbReference type="NCBI Taxonomy" id="315405"/>
    <lineage>
        <taxon>Bacteria</taxon>
        <taxon>Bacillati</taxon>
        <taxon>Bacillota</taxon>
        <taxon>Bacilli</taxon>
        <taxon>Lactobacillales</taxon>
        <taxon>Streptococcaceae</taxon>
        <taxon>Streptococcus</taxon>
    </lineage>
</organism>
<feature type="transmembrane region" description="Helical" evidence="1">
    <location>
        <begin position="41"/>
        <end position="58"/>
    </location>
</feature>
<evidence type="ECO:0000256" key="1">
    <source>
        <dbReference type="SAM" id="Phobius"/>
    </source>
</evidence>
<dbReference type="Proteomes" id="UP000183629">
    <property type="component" value="Unassembled WGS sequence"/>
</dbReference>